<dbReference type="Proteomes" id="UP001237642">
    <property type="component" value="Unassembled WGS sequence"/>
</dbReference>
<dbReference type="EMBL" id="JAUIZM010000003">
    <property type="protein sequence ID" value="KAK1393523.1"/>
    <property type="molecule type" value="Genomic_DNA"/>
</dbReference>
<evidence type="ECO:0000313" key="2">
    <source>
        <dbReference type="Proteomes" id="UP001237642"/>
    </source>
</evidence>
<gene>
    <name evidence="1" type="ORF">POM88_012579</name>
</gene>
<name>A0AAD8IYX9_9APIA</name>
<reference evidence="1" key="2">
    <citation type="submission" date="2023-05" db="EMBL/GenBank/DDBJ databases">
        <authorList>
            <person name="Schelkunov M.I."/>
        </authorList>
    </citation>
    <scope>NUCLEOTIDE SEQUENCE</scope>
    <source>
        <strain evidence="1">Hsosn_3</strain>
        <tissue evidence="1">Leaf</tissue>
    </source>
</reference>
<protein>
    <submittedName>
        <fullName evidence="1">Uncharacterized protein</fullName>
    </submittedName>
</protein>
<organism evidence="1 2">
    <name type="scientific">Heracleum sosnowskyi</name>
    <dbReference type="NCBI Taxonomy" id="360622"/>
    <lineage>
        <taxon>Eukaryota</taxon>
        <taxon>Viridiplantae</taxon>
        <taxon>Streptophyta</taxon>
        <taxon>Embryophyta</taxon>
        <taxon>Tracheophyta</taxon>
        <taxon>Spermatophyta</taxon>
        <taxon>Magnoliopsida</taxon>
        <taxon>eudicotyledons</taxon>
        <taxon>Gunneridae</taxon>
        <taxon>Pentapetalae</taxon>
        <taxon>asterids</taxon>
        <taxon>campanulids</taxon>
        <taxon>Apiales</taxon>
        <taxon>Apiaceae</taxon>
        <taxon>Apioideae</taxon>
        <taxon>apioid superclade</taxon>
        <taxon>Tordylieae</taxon>
        <taxon>Tordyliinae</taxon>
        <taxon>Heracleum</taxon>
    </lineage>
</organism>
<proteinExistence type="predicted"/>
<keyword evidence="2" id="KW-1185">Reference proteome</keyword>
<evidence type="ECO:0000313" key="1">
    <source>
        <dbReference type="EMBL" id="KAK1393523.1"/>
    </source>
</evidence>
<sequence length="105" mass="12289">MTTLMYEGLFVVEPQRRSGGLALIWKESTQAEFVGFSQHHVDVKVNIDGMNAWNSTEVYEEPKRTQRRRTWDLLRSLARDSNLTWPLNNCPGRSSEVFMQQDRDK</sequence>
<comment type="caution">
    <text evidence="1">The sequence shown here is derived from an EMBL/GenBank/DDBJ whole genome shotgun (WGS) entry which is preliminary data.</text>
</comment>
<reference evidence="1" key="1">
    <citation type="submission" date="2023-02" db="EMBL/GenBank/DDBJ databases">
        <title>Genome of toxic invasive species Heracleum sosnowskyi carries increased number of genes despite the absence of recent whole-genome duplications.</title>
        <authorList>
            <person name="Schelkunov M."/>
            <person name="Shtratnikova V."/>
            <person name="Makarenko M."/>
            <person name="Klepikova A."/>
            <person name="Omelchenko D."/>
            <person name="Novikova G."/>
            <person name="Obukhova E."/>
            <person name="Bogdanov V."/>
            <person name="Penin A."/>
            <person name="Logacheva M."/>
        </authorList>
    </citation>
    <scope>NUCLEOTIDE SEQUENCE</scope>
    <source>
        <strain evidence="1">Hsosn_3</strain>
        <tissue evidence="1">Leaf</tissue>
    </source>
</reference>
<dbReference type="AlphaFoldDB" id="A0AAD8IYX9"/>
<accession>A0AAD8IYX9</accession>